<name>A0ABU3Q7T1_9SPHN</name>
<keyword evidence="2 4" id="KW-1133">Transmembrane helix</keyword>
<keyword evidence="3 4" id="KW-0472">Membrane</keyword>
<organism evidence="6 7">
    <name type="scientific">Sphingosinicella rhizophila</name>
    <dbReference type="NCBI Taxonomy" id="3050082"/>
    <lineage>
        <taxon>Bacteria</taxon>
        <taxon>Pseudomonadati</taxon>
        <taxon>Pseudomonadota</taxon>
        <taxon>Alphaproteobacteria</taxon>
        <taxon>Sphingomonadales</taxon>
        <taxon>Sphingosinicellaceae</taxon>
        <taxon>Sphingosinicella</taxon>
    </lineage>
</organism>
<reference evidence="6 7" key="1">
    <citation type="submission" date="2023-05" db="EMBL/GenBank/DDBJ databases">
        <authorList>
            <person name="Guo Y."/>
        </authorList>
    </citation>
    <scope>NUCLEOTIDE SEQUENCE [LARGE SCALE GENOMIC DNA]</scope>
    <source>
        <strain evidence="6 7">GR2756</strain>
    </source>
</reference>
<dbReference type="InterPro" id="IPR007667">
    <property type="entry name" value="Hypoxia_induced_domain"/>
</dbReference>
<evidence type="ECO:0000256" key="4">
    <source>
        <dbReference type="SAM" id="Phobius"/>
    </source>
</evidence>
<evidence type="ECO:0000313" key="6">
    <source>
        <dbReference type="EMBL" id="MDT9599469.1"/>
    </source>
</evidence>
<comment type="caution">
    <text evidence="6">The sequence shown here is derived from an EMBL/GenBank/DDBJ whole genome shotgun (WGS) entry which is preliminary data.</text>
</comment>
<dbReference type="Proteomes" id="UP001259572">
    <property type="component" value="Unassembled WGS sequence"/>
</dbReference>
<dbReference type="RefSeq" id="WP_315726436.1">
    <property type="nucleotide sequence ID" value="NZ_JAVUPU010000005.1"/>
</dbReference>
<evidence type="ECO:0000256" key="3">
    <source>
        <dbReference type="ARBA" id="ARBA00023136"/>
    </source>
</evidence>
<evidence type="ECO:0000256" key="1">
    <source>
        <dbReference type="ARBA" id="ARBA00022692"/>
    </source>
</evidence>
<sequence>MTILLYILLAAAALTTLYILIKGVVGMAQGKDLTGMRSQQLMRQRVMFQAIAIIVAILILLLASGRS</sequence>
<feature type="transmembrane region" description="Helical" evidence="4">
    <location>
        <begin position="46"/>
        <end position="65"/>
    </location>
</feature>
<gene>
    <name evidence="6" type="ORF">RQX22_10960</name>
</gene>
<evidence type="ECO:0000259" key="5">
    <source>
        <dbReference type="PROSITE" id="PS51503"/>
    </source>
</evidence>
<keyword evidence="7" id="KW-1185">Reference proteome</keyword>
<protein>
    <submittedName>
        <fullName evidence="6">HIG1 domain-containing protein</fullName>
    </submittedName>
</protein>
<dbReference type="EMBL" id="JAVUPU010000005">
    <property type="protein sequence ID" value="MDT9599469.1"/>
    <property type="molecule type" value="Genomic_DNA"/>
</dbReference>
<evidence type="ECO:0000313" key="7">
    <source>
        <dbReference type="Proteomes" id="UP001259572"/>
    </source>
</evidence>
<evidence type="ECO:0000256" key="2">
    <source>
        <dbReference type="ARBA" id="ARBA00022989"/>
    </source>
</evidence>
<dbReference type="Pfam" id="PF04588">
    <property type="entry name" value="HIG_1_N"/>
    <property type="match status" value="1"/>
</dbReference>
<dbReference type="PROSITE" id="PS51503">
    <property type="entry name" value="HIG1"/>
    <property type="match status" value="1"/>
</dbReference>
<feature type="domain" description="HIG1" evidence="5">
    <location>
        <begin position="1"/>
        <end position="67"/>
    </location>
</feature>
<accession>A0ABU3Q7T1</accession>
<feature type="transmembrane region" description="Helical" evidence="4">
    <location>
        <begin position="6"/>
        <end position="25"/>
    </location>
</feature>
<proteinExistence type="predicted"/>
<keyword evidence="1 4" id="KW-0812">Transmembrane</keyword>